<protein>
    <submittedName>
        <fullName evidence="1">Uncharacterized protein</fullName>
    </submittedName>
</protein>
<keyword evidence="2" id="KW-1185">Reference proteome</keyword>
<dbReference type="Proteomes" id="UP000321595">
    <property type="component" value="Chromosome"/>
</dbReference>
<evidence type="ECO:0000313" key="2">
    <source>
        <dbReference type="Proteomes" id="UP000321595"/>
    </source>
</evidence>
<organism evidence="1 2">
    <name type="scientific">Microvenator marinus</name>
    <dbReference type="NCBI Taxonomy" id="2600177"/>
    <lineage>
        <taxon>Bacteria</taxon>
        <taxon>Deltaproteobacteria</taxon>
        <taxon>Bradymonadales</taxon>
        <taxon>Microvenatoraceae</taxon>
        <taxon>Microvenator</taxon>
    </lineage>
</organism>
<reference evidence="1 2" key="1">
    <citation type="submission" date="2019-08" db="EMBL/GenBank/DDBJ databases">
        <authorList>
            <person name="Liang Q."/>
        </authorList>
    </citation>
    <scope>NUCLEOTIDE SEQUENCE [LARGE SCALE GENOMIC DNA]</scope>
    <source>
        <strain evidence="1 2">V1718</strain>
    </source>
</reference>
<accession>A0A5B8XP18</accession>
<dbReference type="EMBL" id="CP042467">
    <property type="protein sequence ID" value="QED26991.1"/>
    <property type="molecule type" value="Genomic_DNA"/>
</dbReference>
<dbReference type="AlphaFoldDB" id="A0A5B8XP18"/>
<sequence length="147" mass="16913">MTRFVWPTLLLSEADFVEVGGVWVQRLPMIFEVWDSFESEGIEVWDQAVVRAPELFVVGVTWQSLQCVLEGLPKGFRLPKLEEWRVFGASQGPECLDSLWHWCEDAKSADEPYLRMICKGDESDWAGWQSHSDDLGFRLVFDPSLTD</sequence>
<proteinExistence type="predicted"/>
<dbReference type="KEGG" id="bbae:FRD01_06995"/>
<dbReference type="RefSeq" id="WP_146958676.1">
    <property type="nucleotide sequence ID" value="NZ_CP042467.1"/>
</dbReference>
<evidence type="ECO:0000313" key="1">
    <source>
        <dbReference type="EMBL" id="QED26991.1"/>
    </source>
</evidence>
<name>A0A5B8XP18_9DELT</name>
<gene>
    <name evidence="1" type="ORF">FRD01_06995</name>
</gene>